<dbReference type="GO" id="GO:0030134">
    <property type="term" value="C:COPII-coated ER to Golgi transport vesicle"/>
    <property type="evidence" value="ECO:0007669"/>
    <property type="project" value="TreeGrafter"/>
</dbReference>
<evidence type="ECO:0000256" key="10">
    <source>
        <dbReference type="ARBA" id="ARBA00023136"/>
    </source>
</evidence>
<keyword evidence="6" id="KW-0256">Endoplasmic reticulum</keyword>
<proteinExistence type="inferred from homology"/>
<gene>
    <name evidence="12" type="ORF">Golob_025534</name>
</gene>
<name>A0A7J8LSB7_9ROSI</name>
<keyword evidence="7" id="KW-0653">Protein transport</keyword>
<sequence length="131" mass="14881">ISRYFSDPQYYFQVNDQYVRNKLKVVLLPFLHRGHWTRITEPVGGRLSYKPPIFDINAPDLYIPFMAFGTYVVLAGLSLGLQGKVYFHGTLFGCSGKDRMEIFILLFDAMDVLMHGSLLGKDDETSPLRGG</sequence>
<evidence type="ECO:0000313" key="12">
    <source>
        <dbReference type="EMBL" id="MBA0555351.1"/>
    </source>
</evidence>
<evidence type="ECO:0000256" key="3">
    <source>
        <dbReference type="ARBA" id="ARBA00009727"/>
    </source>
</evidence>
<evidence type="ECO:0000256" key="8">
    <source>
        <dbReference type="ARBA" id="ARBA00022989"/>
    </source>
</evidence>
<evidence type="ECO:0000256" key="7">
    <source>
        <dbReference type="ARBA" id="ARBA00022927"/>
    </source>
</evidence>
<protein>
    <submittedName>
        <fullName evidence="12">Uncharacterized protein</fullName>
    </submittedName>
</protein>
<comment type="caution">
    <text evidence="12">The sequence shown here is derived from an EMBL/GenBank/DDBJ whole genome shotgun (WGS) entry which is preliminary data.</text>
</comment>
<evidence type="ECO:0000256" key="2">
    <source>
        <dbReference type="ARBA" id="ARBA00004653"/>
    </source>
</evidence>
<organism evidence="12 13">
    <name type="scientific">Gossypium lobatum</name>
    <dbReference type="NCBI Taxonomy" id="34289"/>
    <lineage>
        <taxon>Eukaryota</taxon>
        <taxon>Viridiplantae</taxon>
        <taxon>Streptophyta</taxon>
        <taxon>Embryophyta</taxon>
        <taxon>Tracheophyta</taxon>
        <taxon>Spermatophyta</taxon>
        <taxon>Magnoliopsida</taxon>
        <taxon>eudicotyledons</taxon>
        <taxon>Gunneridae</taxon>
        <taxon>Pentapetalae</taxon>
        <taxon>rosids</taxon>
        <taxon>malvids</taxon>
        <taxon>Malvales</taxon>
        <taxon>Malvaceae</taxon>
        <taxon>Malvoideae</taxon>
        <taxon>Gossypium</taxon>
    </lineage>
</organism>
<comment type="subcellular location">
    <subcellularLocation>
        <location evidence="1">Endoplasmic reticulum membrane</location>
        <topology evidence="1">Multi-pass membrane protein</topology>
    </subcellularLocation>
    <subcellularLocation>
        <location evidence="2">Golgi apparatus membrane</location>
        <topology evidence="2">Multi-pass membrane protein</topology>
    </subcellularLocation>
</comment>
<evidence type="ECO:0000256" key="4">
    <source>
        <dbReference type="ARBA" id="ARBA00022448"/>
    </source>
</evidence>
<dbReference type="GO" id="GO:0000139">
    <property type="term" value="C:Golgi membrane"/>
    <property type="evidence" value="ECO:0007669"/>
    <property type="project" value="UniProtKB-SubCell"/>
</dbReference>
<keyword evidence="9" id="KW-0333">Golgi apparatus</keyword>
<comment type="similarity">
    <text evidence="3">Belongs to the YIF1 family.</text>
</comment>
<keyword evidence="4" id="KW-0813">Transport</keyword>
<evidence type="ECO:0000256" key="9">
    <source>
        <dbReference type="ARBA" id="ARBA00023034"/>
    </source>
</evidence>
<dbReference type="EMBL" id="JABEZX010000005">
    <property type="protein sequence ID" value="MBA0555351.1"/>
    <property type="molecule type" value="Genomic_DNA"/>
</dbReference>
<dbReference type="Proteomes" id="UP000593572">
    <property type="component" value="Unassembled WGS sequence"/>
</dbReference>
<dbReference type="AlphaFoldDB" id="A0A7J8LSB7"/>
<dbReference type="GO" id="GO:0005793">
    <property type="term" value="C:endoplasmic reticulum-Golgi intermediate compartment"/>
    <property type="evidence" value="ECO:0007669"/>
    <property type="project" value="TreeGrafter"/>
</dbReference>
<evidence type="ECO:0000256" key="11">
    <source>
        <dbReference type="SAM" id="Phobius"/>
    </source>
</evidence>
<keyword evidence="8 11" id="KW-1133">Transmembrane helix</keyword>
<dbReference type="GO" id="GO:0015031">
    <property type="term" value="P:protein transport"/>
    <property type="evidence" value="ECO:0007669"/>
    <property type="project" value="UniProtKB-KW"/>
</dbReference>
<evidence type="ECO:0000256" key="6">
    <source>
        <dbReference type="ARBA" id="ARBA00022824"/>
    </source>
</evidence>
<accession>A0A7J8LSB7</accession>
<dbReference type="Pfam" id="PF03878">
    <property type="entry name" value="YIF1"/>
    <property type="match status" value="1"/>
</dbReference>
<keyword evidence="5 11" id="KW-0812">Transmembrane</keyword>
<evidence type="ECO:0000313" key="13">
    <source>
        <dbReference type="Proteomes" id="UP000593572"/>
    </source>
</evidence>
<dbReference type="InterPro" id="IPR005578">
    <property type="entry name" value="Yif1_fam"/>
</dbReference>
<dbReference type="PANTHER" id="PTHR14083:SF0">
    <property type="entry name" value="YIP1D-INTERACTING FACTOR 1, ISOFORM C"/>
    <property type="match status" value="1"/>
</dbReference>
<evidence type="ECO:0000256" key="5">
    <source>
        <dbReference type="ARBA" id="ARBA00022692"/>
    </source>
</evidence>
<reference evidence="12 13" key="1">
    <citation type="journal article" date="2019" name="Genome Biol. Evol.">
        <title>Insights into the evolution of the New World diploid cottons (Gossypium, subgenus Houzingenia) based on genome sequencing.</title>
        <authorList>
            <person name="Grover C.E."/>
            <person name="Arick M.A. 2nd"/>
            <person name="Thrash A."/>
            <person name="Conover J.L."/>
            <person name="Sanders W.S."/>
            <person name="Peterson D.G."/>
            <person name="Frelichowski J.E."/>
            <person name="Scheffler J.A."/>
            <person name="Scheffler B.E."/>
            <person name="Wendel J.F."/>
        </authorList>
    </citation>
    <scope>NUCLEOTIDE SEQUENCE [LARGE SCALE GENOMIC DNA]</scope>
    <source>
        <strain evidence="12">157</strain>
        <tissue evidence="12">Leaf</tissue>
    </source>
</reference>
<dbReference type="PANTHER" id="PTHR14083">
    <property type="entry name" value="YIP1 INTERACTING FACTOR HOMOLOG YIF1 PROTEIN"/>
    <property type="match status" value="1"/>
</dbReference>
<keyword evidence="10 11" id="KW-0472">Membrane</keyword>
<dbReference type="GO" id="GO:0005789">
    <property type="term" value="C:endoplasmic reticulum membrane"/>
    <property type="evidence" value="ECO:0007669"/>
    <property type="project" value="UniProtKB-SubCell"/>
</dbReference>
<dbReference type="GO" id="GO:0006888">
    <property type="term" value="P:endoplasmic reticulum to Golgi vesicle-mediated transport"/>
    <property type="evidence" value="ECO:0007669"/>
    <property type="project" value="InterPro"/>
</dbReference>
<keyword evidence="13" id="KW-1185">Reference proteome</keyword>
<evidence type="ECO:0000256" key="1">
    <source>
        <dbReference type="ARBA" id="ARBA00004477"/>
    </source>
</evidence>
<feature type="transmembrane region" description="Helical" evidence="11">
    <location>
        <begin position="61"/>
        <end position="81"/>
    </location>
</feature>
<feature type="non-terminal residue" evidence="12">
    <location>
        <position position="1"/>
    </location>
</feature>